<dbReference type="PROSITE" id="PS50160">
    <property type="entry name" value="DNA_LIGASE_A3"/>
    <property type="match status" value="1"/>
</dbReference>
<evidence type="ECO:0000256" key="1">
    <source>
        <dbReference type="ARBA" id="ARBA00007572"/>
    </source>
</evidence>
<dbReference type="CDD" id="cd07971">
    <property type="entry name" value="OBF_DNA_ligase_LigD"/>
    <property type="match status" value="1"/>
</dbReference>
<dbReference type="STRING" id="693661.Arcve_0209"/>
<gene>
    <name evidence="4" type="ordered locus">Arcve_0209</name>
</gene>
<dbReference type="PROSITE" id="PS00333">
    <property type="entry name" value="DNA_LIGASE_A2"/>
    <property type="match status" value="1"/>
</dbReference>
<dbReference type="GO" id="GO:0006310">
    <property type="term" value="P:DNA recombination"/>
    <property type="evidence" value="ECO:0007669"/>
    <property type="project" value="InterPro"/>
</dbReference>
<dbReference type="InterPro" id="IPR016059">
    <property type="entry name" value="DNA_ligase_ATP-dep_CS"/>
</dbReference>
<dbReference type="AlphaFoldDB" id="F2KNL8"/>
<dbReference type="HOGENOM" id="CLU_008325_4_0_2"/>
<dbReference type="SUPFAM" id="SSF50249">
    <property type="entry name" value="Nucleic acid-binding proteins"/>
    <property type="match status" value="1"/>
</dbReference>
<protein>
    <submittedName>
        <fullName evidence="4">DNA polymerase LigD, ligase domain protein</fullName>
    </submittedName>
</protein>
<dbReference type="GO" id="GO:0006281">
    <property type="term" value="P:DNA repair"/>
    <property type="evidence" value="ECO:0007669"/>
    <property type="project" value="InterPro"/>
</dbReference>
<dbReference type="OrthoDB" id="31274at2157"/>
<dbReference type="Gene3D" id="3.30.1490.70">
    <property type="match status" value="1"/>
</dbReference>
<dbReference type="GO" id="GO:0003910">
    <property type="term" value="F:DNA ligase (ATP) activity"/>
    <property type="evidence" value="ECO:0007669"/>
    <property type="project" value="InterPro"/>
</dbReference>
<sequence>MEDWFNRKIKPMLAVRGKPFSSDDYIYEIKWDGTRCIAFVDVGKKRLRLQNRRLIEIAYRYPELDFFDFESQNAVLDGEIVVFHNGKPSFPLLQQRDHVDSRLKIEILSKRIPAVYIAFDVLYTASDGWIMNLPLVERKKILDELAEEARRVTKSEFIEGAGVEFYRKAIEMGLEGVMAKRKNSTYQPGKRSAAWVKMKKRKTLDCIIVGWLEGEGVREGKFGSLVLALKSGDKLVHVGQVGTGFESDFIDWFYEKLKEIEISKPWFEAEFKRRVHWVKPVYVCEVEFLEVTEDGKLRAPVFLRLRDDKGPDECTVEGLYGLVD</sequence>
<dbReference type="PANTHER" id="PTHR45674:SF4">
    <property type="entry name" value="DNA LIGASE 1"/>
    <property type="match status" value="1"/>
</dbReference>
<organism evidence="4 5">
    <name type="scientific">Archaeoglobus veneficus (strain DSM 11195 / SNP6)</name>
    <dbReference type="NCBI Taxonomy" id="693661"/>
    <lineage>
        <taxon>Archaea</taxon>
        <taxon>Methanobacteriati</taxon>
        <taxon>Methanobacteriota</taxon>
        <taxon>Archaeoglobi</taxon>
        <taxon>Archaeoglobales</taxon>
        <taxon>Archaeoglobaceae</taxon>
        <taxon>Archaeoglobus</taxon>
    </lineage>
</organism>
<dbReference type="GO" id="GO:0005524">
    <property type="term" value="F:ATP binding"/>
    <property type="evidence" value="ECO:0007669"/>
    <property type="project" value="InterPro"/>
</dbReference>
<dbReference type="PANTHER" id="PTHR45674">
    <property type="entry name" value="DNA LIGASE 1/3 FAMILY MEMBER"/>
    <property type="match status" value="1"/>
</dbReference>
<dbReference type="CDD" id="cd07906">
    <property type="entry name" value="Adenylation_DNA_ligase_LigD_LigC"/>
    <property type="match status" value="1"/>
</dbReference>
<comment type="similarity">
    <text evidence="1">Belongs to the ATP-dependent DNA ligase family.</text>
</comment>
<dbReference type="eggNOG" id="arCOG01347">
    <property type="taxonomic scope" value="Archaea"/>
</dbReference>
<dbReference type="InterPro" id="IPR012340">
    <property type="entry name" value="NA-bd_OB-fold"/>
</dbReference>
<dbReference type="InterPro" id="IPR012309">
    <property type="entry name" value="DNA_ligase_ATP-dep_C"/>
</dbReference>
<dbReference type="GeneID" id="10393301"/>
<dbReference type="KEGG" id="ave:Arcve_0209"/>
<dbReference type="InterPro" id="IPR014146">
    <property type="entry name" value="LigD_ligase_dom"/>
</dbReference>
<dbReference type="NCBIfam" id="TIGR02779">
    <property type="entry name" value="NHEJ_ligase_lig"/>
    <property type="match status" value="1"/>
</dbReference>
<evidence type="ECO:0000256" key="2">
    <source>
        <dbReference type="ARBA" id="ARBA00022598"/>
    </source>
</evidence>
<dbReference type="SUPFAM" id="SSF56091">
    <property type="entry name" value="DNA ligase/mRNA capping enzyme, catalytic domain"/>
    <property type="match status" value="1"/>
</dbReference>
<dbReference type="Pfam" id="PF04679">
    <property type="entry name" value="DNA_ligase_A_C"/>
    <property type="match status" value="1"/>
</dbReference>
<dbReference type="EMBL" id="CP002588">
    <property type="protein sequence ID" value="AEA46246.1"/>
    <property type="molecule type" value="Genomic_DNA"/>
</dbReference>
<dbReference type="InterPro" id="IPR012310">
    <property type="entry name" value="DNA_ligase_ATP-dep_cent"/>
</dbReference>
<dbReference type="InterPro" id="IPR050191">
    <property type="entry name" value="ATP-dep_DNA_ligase"/>
</dbReference>
<name>F2KNL8_ARCVS</name>
<dbReference type="Proteomes" id="UP000008136">
    <property type="component" value="Chromosome"/>
</dbReference>
<dbReference type="Gene3D" id="2.40.50.140">
    <property type="entry name" value="Nucleic acid-binding proteins"/>
    <property type="match status" value="1"/>
</dbReference>
<dbReference type="RefSeq" id="WP_013682922.1">
    <property type="nucleotide sequence ID" value="NC_015320.1"/>
</dbReference>
<dbReference type="Pfam" id="PF01068">
    <property type="entry name" value="DNA_ligase_A_M"/>
    <property type="match status" value="1"/>
</dbReference>
<keyword evidence="2 4" id="KW-0436">Ligase</keyword>
<evidence type="ECO:0000313" key="4">
    <source>
        <dbReference type="EMBL" id="AEA46246.1"/>
    </source>
</evidence>
<evidence type="ECO:0000259" key="3">
    <source>
        <dbReference type="PROSITE" id="PS50160"/>
    </source>
</evidence>
<keyword evidence="5" id="KW-1185">Reference proteome</keyword>
<proteinExistence type="inferred from homology"/>
<accession>F2KNL8</accession>
<dbReference type="Gene3D" id="3.30.470.30">
    <property type="entry name" value="DNA ligase/mRNA capping enzyme"/>
    <property type="match status" value="1"/>
</dbReference>
<evidence type="ECO:0000313" key="5">
    <source>
        <dbReference type="Proteomes" id="UP000008136"/>
    </source>
</evidence>
<reference evidence="4 5" key="1">
    <citation type="submission" date="2011-03" db="EMBL/GenBank/DDBJ databases">
        <title>The complete genome of Archaeoglobus veneficus SNP6.</title>
        <authorList>
            <consortium name="US DOE Joint Genome Institute (JGI-PGF)"/>
            <person name="Lucas S."/>
            <person name="Copeland A."/>
            <person name="Lapidus A."/>
            <person name="Bruce D."/>
            <person name="Goodwin L."/>
            <person name="Pitluck S."/>
            <person name="Kyrpides N."/>
            <person name="Mavromatis K."/>
            <person name="Pagani I."/>
            <person name="Ivanova N."/>
            <person name="Mikhailova N."/>
            <person name="Lu M."/>
            <person name="Detter J.C."/>
            <person name="Tapia R."/>
            <person name="Han C."/>
            <person name="Land M."/>
            <person name="Hauser L."/>
            <person name="Markowitz V."/>
            <person name="Cheng J.-F."/>
            <person name="Hugenholtz P."/>
            <person name="Woyke T."/>
            <person name="Wu D."/>
            <person name="Spring S."/>
            <person name="Brambilla E."/>
            <person name="Klenk H.-P."/>
            <person name="Eisen J.A."/>
        </authorList>
    </citation>
    <scope>NUCLEOTIDE SEQUENCE [LARGE SCALE GENOMIC DNA]</scope>
    <source>
        <strain>SNP6</strain>
    </source>
</reference>
<feature type="domain" description="ATP-dependent DNA ligase family profile" evidence="3">
    <location>
        <begin position="107"/>
        <end position="231"/>
    </location>
</feature>